<dbReference type="Proteomes" id="UP000094342">
    <property type="component" value="Unassembled WGS sequence"/>
</dbReference>
<dbReference type="STRING" id="1752398.A8M32_15585"/>
<evidence type="ECO:0000256" key="5">
    <source>
        <dbReference type="ARBA" id="ARBA00023136"/>
    </source>
</evidence>
<feature type="transmembrane region" description="Helical" evidence="7">
    <location>
        <begin position="196"/>
        <end position="217"/>
    </location>
</feature>
<comment type="caution">
    <text evidence="8">The sequence shown here is derived from an EMBL/GenBank/DDBJ whole genome shotgun (WGS) entry which is preliminary data.</text>
</comment>
<dbReference type="EMBL" id="LYBW01000059">
    <property type="protein sequence ID" value="ODR90345.1"/>
    <property type="molecule type" value="Genomic_DNA"/>
</dbReference>
<feature type="transmembrane region" description="Helical" evidence="7">
    <location>
        <begin position="50"/>
        <end position="75"/>
    </location>
</feature>
<dbReference type="PANTHER" id="PTHR45724:SF13">
    <property type="entry name" value="AQUAPORIN NIP1-1-RELATED"/>
    <property type="match status" value="1"/>
</dbReference>
<gene>
    <name evidence="8" type="ORF">A8M32_15585</name>
</gene>
<dbReference type="AlphaFoldDB" id="A0A1E3VA45"/>
<keyword evidence="4 7" id="KW-1133">Transmembrane helix</keyword>
<dbReference type="SUPFAM" id="SSF81338">
    <property type="entry name" value="Aquaporin-like"/>
    <property type="match status" value="1"/>
</dbReference>
<dbReference type="InterPro" id="IPR023271">
    <property type="entry name" value="Aquaporin-like"/>
</dbReference>
<evidence type="ECO:0000313" key="8">
    <source>
        <dbReference type="EMBL" id="ODR90345.1"/>
    </source>
</evidence>
<reference evidence="9" key="1">
    <citation type="submission" date="2016-05" db="EMBL/GenBank/DDBJ databases">
        <authorList>
            <person name="Li Y."/>
        </authorList>
    </citation>
    <scope>NUCLEOTIDE SEQUENCE [LARGE SCALE GENOMIC DNA]</scope>
    <source>
        <strain evidence="9">YIC4027</strain>
    </source>
</reference>
<dbReference type="Gene3D" id="1.20.1080.10">
    <property type="entry name" value="Glycerol uptake facilitator protein"/>
    <property type="match status" value="1"/>
</dbReference>
<feature type="transmembrane region" description="Helical" evidence="7">
    <location>
        <begin position="151"/>
        <end position="176"/>
    </location>
</feature>
<dbReference type="InterPro" id="IPR034294">
    <property type="entry name" value="Aquaporin_transptr"/>
</dbReference>
<dbReference type="RefSeq" id="WP_069459334.1">
    <property type="nucleotide sequence ID" value="NZ_LYBW01000059.1"/>
</dbReference>
<keyword evidence="5 7" id="KW-0472">Membrane</keyword>
<evidence type="ECO:0000256" key="6">
    <source>
        <dbReference type="RuleBase" id="RU000477"/>
    </source>
</evidence>
<dbReference type="OrthoDB" id="9807293at2"/>
<sequence>MAFDLKRRIAAEFLGTAILVATVVGSGVMADRLSDDVAVSLLGNTIPTGAILIVLISILGPVSGAHFNPAVTIVFSARREIEPPAAALYILSQVAGGLAGMFVAHAMFELDIFQASQTVRTGAGQWLAETVATFGLVFTILAGLRFRGDAIPWLVGLYITAAYWFTASTSFANPAVAIARAFTNTFSGIRPGDLPGFVMAEVLGALLAAAVAGWMLAGRNASISPIAVKGAE</sequence>
<dbReference type="Pfam" id="PF00230">
    <property type="entry name" value="MIP"/>
    <property type="match status" value="1"/>
</dbReference>
<feature type="transmembrane region" description="Helical" evidence="7">
    <location>
        <begin position="126"/>
        <end position="144"/>
    </location>
</feature>
<dbReference type="InterPro" id="IPR000425">
    <property type="entry name" value="MIP"/>
</dbReference>
<keyword evidence="3 6" id="KW-0812">Transmembrane</keyword>
<organism evidence="8 9">
    <name type="scientific">Sinorhizobium alkalisoli</name>
    <dbReference type="NCBI Taxonomy" id="1752398"/>
    <lineage>
        <taxon>Bacteria</taxon>
        <taxon>Pseudomonadati</taxon>
        <taxon>Pseudomonadota</taxon>
        <taxon>Alphaproteobacteria</taxon>
        <taxon>Hyphomicrobiales</taxon>
        <taxon>Rhizobiaceae</taxon>
        <taxon>Sinorhizobium/Ensifer group</taxon>
        <taxon>Sinorhizobium</taxon>
    </lineage>
</organism>
<proteinExistence type="inferred from homology"/>
<dbReference type="GO" id="GO:0015267">
    <property type="term" value="F:channel activity"/>
    <property type="evidence" value="ECO:0007669"/>
    <property type="project" value="InterPro"/>
</dbReference>
<comment type="subcellular location">
    <subcellularLocation>
        <location evidence="1">Membrane</location>
        <topology evidence="1">Multi-pass membrane protein</topology>
    </subcellularLocation>
</comment>
<evidence type="ECO:0000256" key="1">
    <source>
        <dbReference type="ARBA" id="ARBA00004141"/>
    </source>
</evidence>
<comment type="similarity">
    <text evidence="6">Belongs to the MIP/aquaporin (TC 1.A.8) family.</text>
</comment>
<dbReference type="PANTHER" id="PTHR45724">
    <property type="entry name" value="AQUAPORIN NIP2-1"/>
    <property type="match status" value="1"/>
</dbReference>
<keyword evidence="9" id="KW-1185">Reference proteome</keyword>
<evidence type="ECO:0000313" key="9">
    <source>
        <dbReference type="Proteomes" id="UP000094342"/>
    </source>
</evidence>
<evidence type="ECO:0000256" key="7">
    <source>
        <dbReference type="SAM" id="Phobius"/>
    </source>
</evidence>
<keyword evidence="2 6" id="KW-0813">Transport</keyword>
<evidence type="ECO:0000256" key="4">
    <source>
        <dbReference type="ARBA" id="ARBA00022989"/>
    </source>
</evidence>
<accession>A0A1E3VA45</accession>
<evidence type="ECO:0000256" key="2">
    <source>
        <dbReference type="ARBA" id="ARBA00022448"/>
    </source>
</evidence>
<feature type="transmembrane region" description="Helical" evidence="7">
    <location>
        <begin position="9"/>
        <end position="30"/>
    </location>
</feature>
<feature type="transmembrane region" description="Helical" evidence="7">
    <location>
        <begin position="87"/>
        <end position="106"/>
    </location>
</feature>
<dbReference type="GO" id="GO:0016020">
    <property type="term" value="C:membrane"/>
    <property type="evidence" value="ECO:0007669"/>
    <property type="project" value="UniProtKB-SubCell"/>
</dbReference>
<evidence type="ECO:0000256" key="3">
    <source>
        <dbReference type="ARBA" id="ARBA00022692"/>
    </source>
</evidence>
<protein>
    <submittedName>
        <fullName evidence="8">MIP family channel protein</fullName>
    </submittedName>
</protein>
<dbReference type="PRINTS" id="PR00783">
    <property type="entry name" value="MINTRINSICP"/>
</dbReference>
<name>A0A1E3VA45_9HYPH</name>